<protein>
    <submittedName>
        <fullName evidence="3">Transcriptional regulator</fullName>
    </submittedName>
</protein>
<organism evidence="3 4">
    <name type="scientific">Limosilactobacillus reuteri</name>
    <name type="common">Lactobacillus reuteri</name>
    <dbReference type="NCBI Taxonomy" id="1598"/>
    <lineage>
        <taxon>Bacteria</taxon>
        <taxon>Bacillati</taxon>
        <taxon>Bacillota</taxon>
        <taxon>Bacilli</taxon>
        <taxon>Lactobacillales</taxon>
        <taxon>Lactobacillaceae</taxon>
        <taxon>Limosilactobacillus</taxon>
    </lineage>
</organism>
<dbReference type="SMART" id="SM00530">
    <property type="entry name" value="HTH_XRE"/>
    <property type="match status" value="1"/>
</dbReference>
<dbReference type="InterPro" id="IPR010982">
    <property type="entry name" value="Lambda_DNA-bd_dom_sf"/>
</dbReference>
<dbReference type="CDD" id="cd00093">
    <property type="entry name" value="HTH_XRE"/>
    <property type="match status" value="1"/>
</dbReference>
<dbReference type="PANTHER" id="PTHR46558:SF13">
    <property type="entry name" value="HTH-TYPE TRANSCRIPTIONAL REGULATOR IMMR"/>
    <property type="match status" value="1"/>
</dbReference>
<feature type="domain" description="HTH cro/C1-type" evidence="2">
    <location>
        <begin position="5"/>
        <end position="59"/>
    </location>
</feature>
<dbReference type="EMBL" id="MIMU01000084">
    <property type="protein sequence ID" value="OTA85348.1"/>
    <property type="molecule type" value="Genomic_DNA"/>
</dbReference>
<dbReference type="Pfam" id="PF01381">
    <property type="entry name" value="HTH_3"/>
    <property type="match status" value="1"/>
</dbReference>
<evidence type="ECO:0000313" key="4">
    <source>
        <dbReference type="Proteomes" id="UP000194286"/>
    </source>
</evidence>
<evidence type="ECO:0000313" key="3">
    <source>
        <dbReference type="EMBL" id="OTA85348.1"/>
    </source>
</evidence>
<dbReference type="GO" id="GO:0003677">
    <property type="term" value="F:DNA binding"/>
    <property type="evidence" value="ECO:0007669"/>
    <property type="project" value="UniProtKB-KW"/>
</dbReference>
<comment type="caution">
    <text evidence="3">The sequence shown here is derived from an EMBL/GenBank/DDBJ whole genome shotgun (WGS) entry which is preliminary data.</text>
</comment>
<dbReference type="PANTHER" id="PTHR46558">
    <property type="entry name" value="TRACRIPTIONAL REGULATORY PROTEIN-RELATED-RELATED"/>
    <property type="match status" value="1"/>
</dbReference>
<name>A0A079YTG7_LIMRT</name>
<dbReference type="AlphaFoldDB" id="A0A079YTG7"/>
<accession>A0A079YTG7</accession>
<keyword evidence="1" id="KW-0238">DNA-binding</keyword>
<dbReference type="Gene3D" id="1.10.260.40">
    <property type="entry name" value="lambda repressor-like DNA-binding domains"/>
    <property type="match status" value="1"/>
</dbReference>
<dbReference type="SUPFAM" id="SSF47413">
    <property type="entry name" value="lambda repressor-like DNA-binding domains"/>
    <property type="match status" value="1"/>
</dbReference>
<proteinExistence type="predicted"/>
<gene>
    <name evidence="3" type="ORF">BHL82_00045</name>
</gene>
<dbReference type="PROSITE" id="PS50943">
    <property type="entry name" value="HTH_CROC1"/>
    <property type="match status" value="1"/>
</dbReference>
<evidence type="ECO:0000256" key="1">
    <source>
        <dbReference type="ARBA" id="ARBA00023125"/>
    </source>
</evidence>
<dbReference type="Proteomes" id="UP000194286">
    <property type="component" value="Unassembled WGS sequence"/>
</dbReference>
<evidence type="ECO:0000259" key="2">
    <source>
        <dbReference type="PROSITE" id="PS50943"/>
    </source>
</evidence>
<reference evidence="3 4" key="1">
    <citation type="submission" date="2016-09" db="EMBL/GenBank/DDBJ databases">
        <title>Lactobacillus reuteri KLR3005, genome sequencing and assembly.</title>
        <authorList>
            <person name="Lee J.-Y."/>
            <person name="Kim E.B."/>
            <person name="Choi Y.-J."/>
        </authorList>
    </citation>
    <scope>NUCLEOTIDE SEQUENCE [LARGE SCALE GENOMIC DNA]</scope>
    <source>
        <strain evidence="3 4">KLR3005</strain>
    </source>
</reference>
<dbReference type="RefSeq" id="WP_042746313.1">
    <property type="nucleotide sequence ID" value="NZ_CP170358.1"/>
</dbReference>
<sequence length="67" mass="7609">MEFTIKKARQYAGLTQQETAEKLGISTKTYQNYENGKTAMRIDKAKKFSSITNIPLSNIIFLLSNYG</sequence>
<dbReference type="InterPro" id="IPR001387">
    <property type="entry name" value="Cro/C1-type_HTH"/>
</dbReference>